<dbReference type="InterPro" id="IPR019198">
    <property type="entry name" value="Beta_propeller_containing"/>
</dbReference>
<name>A0A147JV54_HADYE</name>
<dbReference type="SUPFAM" id="SSF50998">
    <property type="entry name" value="Quinoprotein alcohol dehydrogenase-like"/>
    <property type="match status" value="1"/>
</dbReference>
<evidence type="ECO:0000313" key="3">
    <source>
        <dbReference type="Proteomes" id="UP000074294"/>
    </source>
</evidence>
<evidence type="ECO:0008006" key="4">
    <source>
        <dbReference type="Google" id="ProtNLM"/>
    </source>
</evidence>
<keyword evidence="1" id="KW-0812">Transmembrane</keyword>
<dbReference type="Proteomes" id="UP000074294">
    <property type="component" value="Unassembled WGS sequence"/>
</dbReference>
<accession>A0A147JV54</accession>
<sequence>MKKWLMPATLALLLSGTLVATFARSEYLIPWIWMAIIVPVGLFYFVQGRNSAKTYLPALAVIAITIATLANPVTLAFFRTSGDWNRNYPKKFSSYQELENFVGSQDGGGVRIFTVLPPVFSLGKAAEGSDFTLDIGDSSAGIADDYSTTNVQVEGVDEADIVKTDGTYLYVLSRGRIVVLLANPAASAKILSMITLEGTPLEMFINKDRLIVFEAVWGNQVLPSIKTDLMYLRYPELTLVEVYDITDRETPALLSKMEISGGYFSSRMINNYVYLITNMAIVYENENIVLPWISTNNETKIVPATDIYYFDNIYYPYVFATIAAIDVQEGKLAEEKVFLTTQAGCMYVSPRNIYITHTSGRTSNAQGKEEWITNTTIHKMSISAGGIEYLYTGEVPGQILNQFSMDEHNGYFRIATTTGDVWSGNAKNNIYILNEDLSLAGKIEGLAPGERIYSARFMGNRVYLVTFVKVDPLFVIDLSDPGNPKVLGELKIPGYSDYLHPYDETHLIGLGKETTESPDGDFALYQGVKLALFDVSDPENPKVISKYIIGERGTDSYALSDHRAFLFSRSRNLLVIPITLVEAGTWDWQGACVFDISLAEGLKLRGRISHADPAEKEPILDPASFVIRSLYIDNVLYTISEGQVKMNDLSDLSEINAIKL</sequence>
<organism evidence="2 3">
    <name type="scientific">Hadarchaeum yellowstonense</name>
    <dbReference type="NCBI Taxonomy" id="1776334"/>
    <lineage>
        <taxon>Archaea</taxon>
        <taxon>Methanobacteriati</taxon>
        <taxon>Candidatus Hadarchaeota</taxon>
        <taxon>Candidatus Hadarchaeia</taxon>
        <taxon>Candidatus Hadarchaeales</taxon>
        <taxon>Candidatus Hadarchaeaceae</taxon>
        <taxon>Candidatus Hadarchaeum</taxon>
    </lineage>
</organism>
<reference evidence="2 3" key="1">
    <citation type="journal article" date="2016" name="Nat. Microbiol.">
        <title>Genomic inference of the metabolism of cosmopolitan subsurface Archaea, Hadesarchaea.</title>
        <authorList>
            <person name="Baker B.J."/>
            <person name="Saw J.H."/>
            <person name="Lind A.E."/>
            <person name="Lazar C.S."/>
            <person name="Hinrichs K.-U."/>
            <person name="Teske A.P."/>
            <person name="Ettema T.J."/>
        </authorList>
    </citation>
    <scope>NUCLEOTIDE SEQUENCE [LARGE SCALE GENOMIC DNA]</scope>
</reference>
<gene>
    <name evidence="2" type="ORF">APZ16_06010</name>
</gene>
<feature type="transmembrane region" description="Helical" evidence="1">
    <location>
        <begin position="29"/>
        <end position="46"/>
    </location>
</feature>
<dbReference type="AlphaFoldDB" id="A0A147JV54"/>
<dbReference type="STRING" id="1776334.APZ16_06010"/>
<dbReference type="InterPro" id="IPR011047">
    <property type="entry name" value="Quinoprotein_ADH-like_sf"/>
</dbReference>
<dbReference type="Pfam" id="PF09826">
    <property type="entry name" value="Beta_propel"/>
    <property type="match status" value="1"/>
</dbReference>
<comment type="caution">
    <text evidence="2">The sequence shown here is derived from an EMBL/GenBank/DDBJ whole genome shotgun (WGS) entry which is preliminary data.</text>
</comment>
<evidence type="ECO:0000313" key="2">
    <source>
        <dbReference type="EMBL" id="KUO40398.1"/>
    </source>
</evidence>
<dbReference type="EMBL" id="LQMQ01000042">
    <property type="protein sequence ID" value="KUO40398.1"/>
    <property type="molecule type" value="Genomic_DNA"/>
</dbReference>
<evidence type="ECO:0000256" key="1">
    <source>
        <dbReference type="SAM" id="Phobius"/>
    </source>
</evidence>
<keyword evidence="1" id="KW-0472">Membrane</keyword>
<proteinExistence type="predicted"/>
<keyword evidence="1" id="KW-1133">Transmembrane helix</keyword>
<feature type="transmembrane region" description="Helical" evidence="1">
    <location>
        <begin position="58"/>
        <end position="78"/>
    </location>
</feature>
<protein>
    <recommendedName>
        <fullName evidence="4">Beta-propeller domain-containing protein</fullName>
    </recommendedName>
</protein>